<dbReference type="InterPro" id="IPR006379">
    <property type="entry name" value="HAD-SF_hydro_IIB"/>
</dbReference>
<reference evidence="1" key="1">
    <citation type="submission" date="2020-10" db="EMBL/GenBank/DDBJ databases">
        <authorList>
            <person name="Gilroy R."/>
        </authorList>
    </citation>
    <scope>NUCLEOTIDE SEQUENCE</scope>
    <source>
        <strain evidence="1">CHK195-15760</strain>
    </source>
</reference>
<dbReference type="SFLD" id="SFLDG01140">
    <property type="entry name" value="C2.B:_Phosphomannomutase_and_P"/>
    <property type="match status" value="1"/>
</dbReference>
<gene>
    <name evidence="1" type="ORF">IAB70_01175</name>
</gene>
<dbReference type="SFLD" id="SFLDS00003">
    <property type="entry name" value="Haloacid_Dehalogenase"/>
    <property type="match status" value="1"/>
</dbReference>
<dbReference type="Proteomes" id="UP000824093">
    <property type="component" value="Unassembled WGS sequence"/>
</dbReference>
<dbReference type="Pfam" id="PF08282">
    <property type="entry name" value="Hydrolase_3"/>
    <property type="match status" value="1"/>
</dbReference>
<keyword evidence="1" id="KW-0378">Hydrolase</keyword>
<name>A0A9D1S8J8_9FIRM</name>
<dbReference type="InterPro" id="IPR000150">
    <property type="entry name" value="Cof"/>
</dbReference>
<sequence length="283" mass="32136">MIKLVASDLDGTLFDSNHFISQKNLNAISDLNHSQLNFAICTGKTYSMIKHTCDKLNASYGIFGNGNQIVDLKSGTEIYKKLLDDQDALFCIQFAKKEHLHIHLYTENEVISESLQYLDLRNYKLHRSSNSELSFKIVDSVEDYISQNQPHIFKLVISKQGNLNSLKEVLSSNSNLNIQLVRKYDKYKDFVINKEYEYLDIMPKGINKNHALTILENYLNVTKDEVMAIGDNLNDIEMIQNSGIGIAVANAYEEVKKVADYTTSVSAQHGGFAEAVYKFIPFK</sequence>
<dbReference type="NCBIfam" id="TIGR00099">
    <property type="entry name" value="Cof-subfamily"/>
    <property type="match status" value="1"/>
</dbReference>
<dbReference type="GO" id="GO:0016791">
    <property type="term" value="F:phosphatase activity"/>
    <property type="evidence" value="ECO:0007669"/>
    <property type="project" value="TreeGrafter"/>
</dbReference>
<dbReference type="Gene3D" id="3.30.1240.10">
    <property type="match status" value="1"/>
</dbReference>
<accession>A0A9D1S8J8</accession>
<dbReference type="AlphaFoldDB" id="A0A9D1S8J8"/>
<dbReference type="Gene3D" id="3.40.50.1000">
    <property type="entry name" value="HAD superfamily/HAD-like"/>
    <property type="match status" value="1"/>
</dbReference>
<dbReference type="PANTHER" id="PTHR10000">
    <property type="entry name" value="PHOSPHOSERINE PHOSPHATASE"/>
    <property type="match status" value="1"/>
</dbReference>
<dbReference type="GO" id="GO:0005829">
    <property type="term" value="C:cytosol"/>
    <property type="evidence" value="ECO:0007669"/>
    <property type="project" value="TreeGrafter"/>
</dbReference>
<dbReference type="NCBIfam" id="TIGR01484">
    <property type="entry name" value="HAD-SF-IIB"/>
    <property type="match status" value="1"/>
</dbReference>
<dbReference type="InterPro" id="IPR023214">
    <property type="entry name" value="HAD_sf"/>
</dbReference>
<dbReference type="InterPro" id="IPR036412">
    <property type="entry name" value="HAD-like_sf"/>
</dbReference>
<organism evidence="1 2">
    <name type="scientific">Candidatus Merdicola faecigallinarum</name>
    <dbReference type="NCBI Taxonomy" id="2840862"/>
    <lineage>
        <taxon>Bacteria</taxon>
        <taxon>Bacillati</taxon>
        <taxon>Bacillota</taxon>
        <taxon>Clostridia</taxon>
        <taxon>Candidatus Merdicola</taxon>
    </lineage>
</organism>
<dbReference type="GO" id="GO:0000287">
    <property type="term" value="F:magnesium ion binding"/>
    <property type="evidence" value="ECO:0007669"/>
    <property type="project" value="TreeGrafter"/>
</dbReference>
<evidence type="ECO:0000313" key="1">
    <source>
        <dbReference type="EMBL" id="HIU51229.1"/>
    </source>
</evidence>
<protein>
    <submittedName>
        <fullName evidence="1">Cof-type HAD-IIB family hydrolase</fullName>
    </submittedName>
</protein>
<dbReference type="PANTHER" id="PTHR10000:SF8">
    <property type="entry name" value="HAD SUPERFAMILY HYDROLASE-LIKE, TYPE 3"/>
    <property type="match status" value="1"/>
</dbReference>
<proteinExistence type="predicted"/>
<reference evidence="1" key="2">
    <citation type="journal article" date="2021" name="PeerJ">
        <title>Extensive microbial diversity within the chicken gut microbiome revealed by metagenomics and culture.</title>
        <authorList>
            <person name="Gilroy R."/>
            <person name="Ravi A."/>
            <person name="Getino M."/>
            <person name="Pursley I."/>
            <person name="Horton D.L."/>
            <person name="Alikhan N.F."/>
            <person name="Baker D."/>
            <person name="Gharbi K."/>
            <person name="Hall N."/>
            <person name="Watson M."/>
            <person name="Adriaenssens E.M."/>
            <person name="Foster-Nyarko E."/>
            <person name="Jarju S."/>
            <person name="Secka A."/>
            <person name="Antonio M."/>
            <person name="Oren A."/>
            <person name="Chaudhuri R.R."/>
            <person name="La Ragione R."/>
            <person name="Hildebrand F."/>
            <person name="Pallen M.J."/>
        </authorList>
    </citation>
    <scope>NUCLEOTIDE SEQUENCE</scope>
    <source>
        <strain evidence="1">CHK195-15760</strain>
    </source>
</reference>
<dbReference type="SUPFAM" id="SSF56784">
    <property type="entry name" value="HAD-like"/>
    <property type="match status" value="1"/>
</dbReference>
<comment type="caution">
    <text evidence="1">The sequence shown here is derived from an EMBL/GenBank/DDBJ whole genome shotgun (WGS) entry which is preliminary data.</text>
</comment>
<dbReference type="EMBL" id="DVNH01000010">
    <property type="protein sequence ID" value="HIU51229.1"/>
    <property type="molecule type" value="Genomic_DNA"/>
</dbReference>
<evidence type="ECO:0000313" key="2">
    <source>
        <dbReference type="Proteomes" id="UP000824093"/>
    </source>
</evidence>